<feature type="compositionally biased region" description="Polar residues" evidence="1">
    <location>
        <begin position="387"/>
        <end position="396"/>
    </location>
</feature>
<dbReference type="AlphaFoldDB" id="A0A2H3J7C7"/>
<organism evidence="2 3">
    <name type="scientific">Wolfiporia cocos (strain MD-104)</name>
    <name type="common">Brown rot fungus</name>
    <dbReference type="NCBI Taxonomy" id="742152"/>
    <lineage>
        <taxon>Eukaryota</taxon>
        <taxon>Fungi</taxon>
        <taxon>Dikarya</taxon>
        <taxon>Basidiomycota</taxon>
        <taxon>Agaricomycotina</taxon>
        <taxon>Agaricomycetes</taxon>
        <taxon>Polyporales</taxon>
        <taxon>Phaeolaceae</taxon>
        <taxon>Wolfiporia</taxon>
    </lineage>
</organism>
<evidence type="ECO:0000256" key="1">
    <source>
        <dbReference type="SAM" id="MobiDB-lite"/>
    </source>
</evidence>
<sequence length="409" mass="46518">MAASYLPSWVTYGIRDLPLSIFEYIGLAPAFMSSEDDSTHTEEVGCQREDGDAQNREAKPLHSELPHKRLVPVPRYLSAPDQGAIDITVGRRQIEDPRVVVSQPTPFQISARNAIVTTEGSTDEAITDFFKKEYPTKISWNYDPFKFILHVWNFDPMQIPRTPHRTEGSPFADCYALPREPTRDFCAALERLSYGHLIDIFEELRKQLFGDPDYTAGAVSASTHKEATLGNLMRIQTAISGTLSSIASPVPALPPLRQILDTRMIAMLDVAVEGGYSITKPDLMYNTNHDRDSQRWTWSIVPGEVKKKLAGVWEYGTDFRINLDRLQQRYLKYHYIDPDNVGKKRKRDSKNDPELSKSRKRAKPAKRARPAQHTITDHARRGRFLSPRSQTHQINSSKHDTRDLSLASR</sequence>
<feature type="compositionally biased region" description="Basic residues" evidence="1">
    <location>
        <begin position="358"/>
        <end position="370"/>
    </location>
</feature>
<name>A0A2H3J7C7_WOLCO</name>
<evidence type="ECO:0000313" key="2">
    <source>
        <dbReference type="EMBL" id="PCH37545.1"/>
    </source>
</evidence>
<reference evidence="2 3" key="1">
    <citation type="journal article" date="2012" name="Science">
        <title>The Paleozoic origin of enzymatic lignin decomposition reconstructed from 31 fungal genomes.</title>
        <authorList>
            <person name="Floudas D."/>
            <person name="Binder M."/>
            <person name="Riley R."/>
            <person name="Barry K."/>
            <person name="Blanchette R.A."/>
            <person name="Henrissat B."/>
            <person name="Martinez A.T."/>
            <person name="Otillar R."/>
            <person name="Spatafora J.W."/>
            <person name="Yadav J.S."/>
            <person name="Aerts A."/>
            <person name="Benoit I."/>
            <person name="Boyd A."/>
            <person name="Carlson A."/>
            <person name="Copeland A."/>
            <person name="Coutinho P.M."/>
            <person name="de Vries R.P."/>
            <person name="Ferreira P."/>
            <person name="Findley K."/>
            <person name="Foster B."/>
            <person name="Gaskell J."/>
            <person name="Glotzer D."/>
            <person name="Gorecki P."/>
            <person name="Heitman J."/>
            <person name="Hesse C."/>
            <person name="Hori C."/>
            <person name="Igarashi K."/>
            <person name="Jurgens J.A."/>
            <person name="Kallen N."/>
            <person name="Kersten P."/>
            <person name="Kohler A."/>
            <person name="Kuees U."/>
            <person name="Kumar T.K.A."/>
            <person name="Kuo A."/>
            <person name="LaButti K."/>
            <person name="Larrondo L.F."/>
            <person name="Lindquist E."/>
            <person name="Ling A."/>
            <person name="Lombard V."/>
            <person name="Lucas S."/>
            <person name="Lundell T."/>
            <person name="Martin R."/>
            <person name="McLaughlin D.J."/>
            <person name="Morgenstern I."/>
            <person name="Morin E."/>
            <person name="Murat C."/>
            <person name="Nagy L.G."/>
            <person name="Nolan M."/>
            <person name="Ohm R.A."/>
            <person name="Patyshakuliyeva A."/>
            <person name="Rokas A."/>
            <person name="Ruiz-Duenas F.J."/>
            <person name="Sabat G."/>
            <person name="Salamov A."/>
            <person name="Samejima M."/>
            <person name="Schmutz J."/>
            <person name="Slot J.C."/>
            <person name="St John F."/>
            <person name="Stenlid J."/>
            <person name="Sun H."/>
            <person name="Sun S."/>
            <person name="Syed K."/>
            <person name="Tsang A."/>
            <person name="Wiebenga A."/>
            <person name="Young D."/>
            <person name="Pisabarro A."/>
            <person name="Eastwood D.C."/>
            <person name="Martin F."/>
            <person name="Cullen D."/>
            <person name="Grigoriev I.V."/>
            <person name="Hibbett D.S."/>
        </authorList>
    </citation>
    <scope>NUCLEOTIDE SEQUENCE [LARGE SCALE GENOMIC DNA]</scope>
    <source>
        <strain evidence="2 3">MD-104</strain>
    </source>
</reference>
<feature type="region of interest" description="Disordered" evidence="1">
    <location>
        <begin position="36"/>
        <end position="57"/>
    </location>
</feature>
<feature type="compositionally biased region" description="Basic and acidic residues" evidence="1">
    <location>
        <begin position="37"/>
        <end position="57"/>
    </location>
</feature>
<evidence type="ECO:0000313" key="3">
    <source>
        <dbReference type="Proteomes" id="UP000218811"/>
    </source>
</evidence>
<dbReference type="Proteomes" id="UP000218811">
    <property type="component" value="Unassembled WGS sequence"/>
</dbReference>
<feature type="region of interest" description="Disordered" evidence="1">
    <location>
        <begin position="341"/>
        <end position="409"/>
    </location>
</feature>
<keyword evidence="3" id="KW-1185">Reference proteome</keyword>
<gene>
    <name evidence="2" type="ORF">WOLCODRAFT_167577</name>
</gene>
<proteinExistence type="predicted"/>
<dbReference type="EMBL" id="KB467931">
    <property type="protein sequence ID" value="PCH37545.1"/>
    <property type="molecule type" value="Genomic_DNA"/>
</dbReference>
<dbReference type="STRING" id="742152.A0A2H3J7C7"/>
<accession>A0A2H3J7C7</accession>
<protein>
    <submittedName>
        <fullName evidence="2">Uncharacterized protein</fullName>
    </submittedName>
</protein>